<reference evidence="1 2" key="1">
    <citation type="submission" date="2018-06" db="EMBL/GenBank/DDBJ databases">
        <authorList>
            <consortium name="Pathogen Informatics"/>
            <person name="Doyle S."/>
        </authorList>
    </citation>
    <scope>NUCLEOTIDE SEQUENCE [LARGE SCALE GENOMIC DNA]</scope>
    <source>
        <strain evidence="1 2">NCTC9504</strain>
    </source>
</reference>
<dbReference type="EMBL" id="UGMA01000005">
    <property type="protein sequence ID" value="STU67799.1"/>
    <property type="molecule type" value="Genomic_DNA"/>
</dbReference>
<dbReference type="InterPro" id="IPR025601">
    <property type="entry name" value="ATP-bd_sugar_transptr-like"/>
</dbReference>
<evidence type="ECO:0008006" key="3">
    <source>
        <dbReference type="Google" id="ProtNLM"/>
    </source>
</evidence>
<dbReference type="SUPFAM" id="SSF69279">
    <property type="entry name" value="Phage tail proteins"/>
    <property type="match status" value="1"/>
</dbReference>
<dbReference type="Gene3D" id="2.40.10.210">
    <property type="entry name" value="Phage tail proteins (gpFII-like)"/>
    <property type="match status" value="1"/>
</dbReference>
<proteinExistence type="predicted"/>
<evidence type="ECO:0000313" key="2">
    <source>
        <dbReference type="Proteomes" id="UP000254020"/>
    </source>
</evidence>
<organism evidence="1 2">
    <name type="scientific">Klebsiella pneumoniae subsp. pneumoniae</name>
    <dbReference type="NCBI Taxonomy" id="72407"/>
    <lineage>
        <taxon>Bacteria</taxon>
        <taxon>Pseudomonadati</taxon>
        <taxon>Pseudomonadota</taxon>
        <taxon>Gammaproteobacteria</taxon>
        <taxon>Enterobacterales</taxon>
        <taxon>Enterobacteriaceae</taxon>
        <taxon>Klebsiella/Raoultella group</taxon>
        <taxon>Klebsiella</taxon>
        <taxon>Klebsiella pneumoniae complex</taxon>
    </lineage>
</organism>
<accession>A0A377ZF19</accession>
<name>A0A377ZF19_KLEPN</name>
<sequence length="120" mass="13430">MRYWPGLPGRMLLQVLPSWKSKSMANAFDKMTERMDALTAKRLGRTATINGDEHIAVESHLLPELGPVAGDGINLVIFSAGYQPARGDEVIYKGQVYTVTRWLLFNGKPQIWIEEVIGDD</sequence>
<protein>
    <recommendedName>
        <fullName evidence="3">ATP-binding protein</fullName>
    </recommendedName>
</protein>
<dbReference type="Pfam" id="PF13856">
    <property type="entry name" value="Gifsy-2"/>
    <property type="match status" value="1"/>
</dbReference>
<gene>
    <name evidence="1" type="ORF">NCTC9504_02569</name>
</gene>
<dbReference type="Proteomes" id="UP000254020">
    <property type="component" value="Unassembled WGS sequence"/>
</dbReference>
<dbReference type="AlphaFoldDB" id="A0A377ZF19"/>
<evidence type="ECO:0000313" key="1">
    <source>
        <dbReference type="EMBL" id="STU67799.1"/>
    </source>
</evidence>